<evidence type="ECO:0000256" key="1">
    <source>
        <dbReference type="SAM" id="MobiDB-lite"/>
    </source>
</evidence>
<keyword evidence="3" id="KW-1185">Reference proteome</keyword>
<organism evidence="2 3">
    <name type="scientific">Massilia violaceinigra</name>
    <dbReference type="NCBI Taxonomy" id="2045208"/>
    <lineage>
        <taxon>Bacteria</taxon>
        <taxon>Pseudomonadati</taxon>
        <taxon>Pseudomonadota</taxon>
        <taxon>Betaproteobacteria</taxon>
        <taxon>Burkholderiales</taxon>
        <taxon>Oxalobacteraceae</taxon>
        <taxon>Telluria group</taxon>
        <taxon>Massilia</taxon>
    </lineage>
</organism>
<name>A0ABY4A6K7_9BURK</name>
<sequence>MSHNDYSSTAPQRAHSTPDPDAPPSDPKPSPLPDDVPPPVNAPVEEPVMPVPPIKA</sequence>
<gene>
    <name evidence="2" type="ORF">INH39_22895</name>
</gene>
<proteinExistence type="predicted"/>
<feature type="compositionally biased region" description="Pro residues" evidence="1">
    <location>
        <begin position="20"/>
        <end position="41"/>
    </location>
</feature>
<accession>A0ABY4A6K7</accession>
<protein>
    <recommendedName>
        <fullName evidence="4">Stereocilin</fullName>
    </recommendedName>
</protein>
<dbReference type="EMBL" id="CP063361">
    <property type="protein sequence ID" value="UOD28283.1"/>
    <property type="molecule type" value="Genomic_DNA"/>
</dbReference>
<reference evidence="2 3" key="1">
    <citation type="submission" date="2020-10" db="EMBL/GenBank/DDBJ databases">
        <title>Genome analysis of Massilia species.</title>
        <authorList>
            <person name="Jung D.-H."/>
        </authorList>
    </citation>
    <scope>NUCLEOTIDE SEQUENCE [LARGE SCALE GENOMIC DNA]</scope>
    <source>
        <strain evidence="3">sipir</strain>
    </source>
</reference>
<dbReference type="Proteomes" id="UP000831532">
    <property type="component" value="Chromosome"/>
</dbReference>
<feature type="compositionally biased region" description="Polar residues" evidence="1">
    <location>
        <begin position="1"/>
        <end position="15"/>
    </location>
</feature>
<dbReference type="RefSeq" id="WP_243489456.1">
    <property type="nucleotide sequence ID" value="NZ_CP063361.1"/>
</dbReference>
<evidence type="ECO:0000313" key="3">
    <source>
        <dbReference type="Proteomes" id="UP000831532"/>
    </source>
</evidence>
<evidence type="ECO:0000313" key="2">
    <source>
        <dbReference type="EMBL" id="UOD28283.1"/>
    </source>
</evidence>
<evidence type="ECO:0008006" key="4">
    <source>
        <dbReference type="Google" id="ProtNLM"/>
    </source>
</evidence>
<feature type="region of interest" description="Disordered" evidence="1">
    <location>
        <begin position="1"/>
        <end position="56"/>
    </location>
</feature>